<dbReference type="Proteomes" id="UP001151760">
    <property type="component" value="Unassembled WGS sequence"/>
</dbReference>
<dbReference type="InterPro" id="IPR029472">
    <property type="entry name" value="Copia-like_N"/>
</dbReference>
<evidence type="ECO:0000313" key="5">
    <source>
        <dbReference type="Proteomes" id="UP001151760"/>
    </source>
</evidence>
<dbReference type="EMBL" id="BQNB010018837">
    <property type="protein sequence ID" value="GJT78823.1"/>
    <property type="molecule type" value="Genomic_DNA"/>
</dbReference>
<dbReference type="CDD" id="cd09272">
    <property type="entry name" value="RNase_HI_RT_Ty1"/>
    <property type="match status" value="1"/>
</dbReference>
<protein>
    <submittedName>
        <fullName evidence="4">Ribonuclease H-like domain-containing protein</fullName>
    </submittedName>
</protein>
<gene>
    <name evidence="4" type="ORF">Tco_1045548</name>
</gene>
<sequence length="769" mass="86188">MKCLTTFPNDDGRDPSGSNIDSNSNSDDIAEKQSFDDDQGSVQIGEENFPEGNVPENNNVPTHFLDIGESSGLRRSSTLSKLPTKLNDYVLNSKAMYGLDKFVNHTWLSAENCGFIANINKSFEPKSYEEAAHDKNWVEAMNEEMQALYENNTWILTDLPKNRKAIGSKWVFRIKHKSTCEIDRYNARLLAKGFNQREVIDYEETLVQLLKWELLGFKQRGHDHSLYTKESGGSFVALLVYVDDIVLTVNETEKVKGFLSSKFKIKDLGELKYFLRIEVLKTEKRCLSTPLHKNIVLAHIESIDDKLHKNITSYQRLSHMDLGLRVLRYLKGALGSGVDYEKSEHIKKQATFSKSSAEAEYRSMAAATCKLLITTSGAGASNINLISSLNAGNPLHLQTNDNNSGSLINIKLTGFENYRVWATAMKIALQARNKMVFADGLDDVYQPIRSTLLTQTELPDVRDACVIVCREESHRGLGSSLGVQKPQKNSSGIPFINEQTAKLMSLIGDKPSNGIHSNMAGANQHITSSTKNMTYVVDITDLNITVGHPNETDLKRENVLWTGNEAGGLYVFNTEMQIGEENFPEGNVPKNNNVPTYFFDTEESNGLRRSSRQSKHPAKLNDYVQIVKLGFKQSGHDHSLYTKESGGSFVAFLSTPLPENIVLAHKESTDDKLLKNITSYQRLPHMDIGLRVPRYLKGALRSGVDYEKSEHVFMEKQKQATFSKSSAEVEYRSMAAATCEVMWIVNVLKDLKVTNLLRAKLYCDNSAAV</sequence>
<comment type="caution">
    <text evidence="4">The sequence shown here is derived from an EMBL/GenBank/DDBJ whole genome shotgun (WGS) entry which is preliminary data.</text>
</comment>
<feature type="compositionally biased region" description="Low complexity" evidence="1">
    <location>
        <begin position="18"/>
        <end position="27"/>
    </location>
</feature>
<name>A0ABQ5GT27_9ASTR</name>
<feature type="domain" description="Reverse transcriptase Ty1/copia-type" evidence="2">
    <location>
        <begin position="151"/>
        <end position="211"/>
    </location>
</feature>
<proteinExistence type="predicted"/>
<feature type="compositionally biased region" description="Low complexity" evidence="1">
    <location>
        <begin position="45"/>
        <end position="58"/>
    </location>
</feature>
<organism evidence="4 5">
    <name type="scientific">Tanacetum coccineum</name>
    <dbReference type="NCBI Taxonomy" id="301880"/>
    <lineage>
        <taxon>Eukaryota</taxon>
        <taxon>Viridiplantae</taxon>
        <taxon>Streptophyta</taxon>
        <taxon>Embryophyta</taxon>
        <taxon>Tracheophyta</taxon>
        <taxon>Spermatophyta</taxon>
        <taxon>Magnoliopsida</taxon>
        <taxon>eudicotyledons</taxon>
        <taxon>Gunneridae</taxon>
        <taxon>Pentapetalae</taxon>
        <taxon>asterids</taxon>
        <taxon>campanulids</taxon>
        <taxon>Asterales</taxon>
        <taxon>Asteraceae</taxon>
        <taxon>Asteroideae</taxon>
        <taxon>Anthemideae</taxon>
        <taxon>Anthemidinae</taxon>
        <taxon>Tanacetum</taxon>
    </lineage>
</organism>
<reference evidence="4" key="2">
    <citation type="submission" date="2022-01" db="EMBL/GenBank/DDBJ databases">
        <authorList>
            <person name="Yamashiro T."/>
            <person name="Shiraishi A."/>
            <person name="Satake H."/>
            <person name="Nakayama K."/>
        </authorList>
    </citation>
    <scope>NUCLEOTIDE SEQUENCE</scope>
</reference>
<accession>A0ABQ5GT27</accession>
<keyword evidence="5" id="KW-1185">Reference proteome</keyword>
<dbReference type="Pfam" id="PF07727">
    <property type="entry name" value="RVT_2"/>
    <property type="match status" value="2"/>
</dbReference>
<dbReference type="PANTHER" id="PTHR11439">
    <property type="entry name" value="GAG-POL-RELATED RETROTRANSPOSON"/>
    <property type="match status" value="1"/>
</dbReference>
<evidence type="ECO:0000259" key="3">
    <source>
        <dbReference type="Pfam" id="PF14244"/>
    </source>
</evidence>
<feature type="region of interest" description="Disordered" evidence="1">
    <location>
        <begin position="1"/>
        <end position="58"/>
    </location>
</feature>
<dbReference type="PANTHER" id="PTHR11439:SF511">
    <property type="match status" value="1"/>
</dbReference>
<evidence type="ECO:0000256" key="1">
    <source>
        <dbReference type="SAM" id="MobiDB-lite"/>
    </source>
</evidence>
<evidence type="ECO:0000259" key="2">
    <source>
        <dbReference type="Pfam" id="PF07727"/>
    </source>
</evidence>
<reference evidence="4" key="1">
    <citation type="journal article" date="2022" name="Int. J. Mol. Sci.">
        <title>Draft Genome of Tanacetum Coccineum: Genomic Comparison of Closely Related Tanacetum-Family Plants.</title>
        <authorList>
            <person name="Yamashiro T."/>
            <person name="Shiraishi A."/>
            <person name="Nakayama K."/>
            <person name="Satake H."/>
        </authorList>
    </citation>
    <scope>NUCLEOTIDE SEQUENCE</scope>
</reference>
<evidence type="ECO:0000313" key="4">
    <source>
        <dbReference type="EMBL" id="GJT78823.1"/>
    </source>
</evidence>
<feature type="domain" description="Retrotransposon Copia-like N-terminal" evidence="3">
    <location>
        <begin position="400"/>
        <end position="440"/>
    </location>
</feature>
<feature type="domain" description="Reverse transcriptase Ty1/copia-type" evidence="2">
    <location>
        <begin position="215"/>
        <end position="282"/>
    </location>
</feature>
<dbReference type="Pfam" id="PF14244">
    <property type="entry name" value="Retrotran_gag_3"/>
    <property type="match status" value="1"/>
</dbReference>
<dbReference type="InterPro" id="IPR013103">
    <property type="entry name" value="RVT_2"/>
</dbReference>